<dbReference type="InterPro" id="IPR021245">
    <property type="entry name" value="DUF2790"/>
</dbReference>
<keyword evidence="3" id="KW-1185">Reference proteome</keyword>
<accession>A0A6I5RN66</accession>
<dbReference type="EMBL" id="JAAHBT010000053">
    <property type="protein sequence ID" value="NES09407.1"/>
    <property type="molecule type" value="Genomic_DNA"/>
</dbReference>
<name>A0A6I5RN66_9PSED</name>
<feature type="signal peptide" evidence="1">
    <location>
        <begin position="1"/>
        <end position="19"/>
    </location>
</feature>
<dbReference type="Proteomes" id="UP000471751">
    <property type="component" value="Unassembled WGS sequence"/>
</dbReference>
<evidence type="ECO:0000256" key="1">
    <source>
        <dbReference type="SAM" id="SignalP"/>
    </source>
</evidence>
<evidence type="ECO:0000313" key="2">
    <source>
        <dbReference type="EMBL" id="NES09407.1"/>
    </source>
</evidence>
<dbReference type="RefSeq" id="WP_163933713.1">
    <property type="nucleotide sequence ID" value="NZ_BMQU01000002.1"/>
</dbReference>
<reference evidence="2 3" key="1">
    <citation type="submission" date="2020-02" db="EMBL/GenBank/DDBJ databases">
        <title>Broccoli isolated Pseudomonas sp.</title>
        <authorList>
            <person name="Fujikawa T."/>
            <person name="Sawada H."/>
        </authorList>
    </citation>
    <scope>NUCLEOTIDE SEQUENCE [LARGE SCALE GENOMIC DNA]</scope>
    <source>
        <strain evidence="2 3">JCM 32154</strain>
    </source>
</reference>
<dbReference type="Pfam" id="PF10976">
    <property type="entry name" value="DUF2790"/>
    <property type="match status" value="1"/>
</dbReference>
<dbReference type="Gene3D" id="2.30.140.50">
    <property type="entry name" value="Protein of unknown function DUF2790"/>
    <property type="match status" value="1"/>
</dbReference>
<evidence type="ECO:0000313" key="3">
    <source>
        <dbReference type="Proteomes" id="UP000471751"/>
    </source>
</evidence>
<feature type="chain" id="PRO_5026213915" evidence="1">
    <location>
        <begin position="20"/>
        <end position="80"/>
    </location>
</feature>
<gene>
    <name evidence="2" type="ORF">G3O07_06155</name>
</gene>
<protein>
    <submittedName>
        <fullName evidence="2">DUF2790 domain-containing protein</fullName>
    </submittedName>
</protein>
<proteinExistence type="predicted"/>
<keyword evidence="1" id="KW-0732">Signal</keyword>
<sequence length="80" mass="8709">MKSRWVFASALLACAAVQAQDAVPLYHYGMPLDVANVVNLSEPESMLCEVVQARMVYKDSTGQVRSLDYLKLAQVCSNGG</sequence>
<organism evidence="2 3">
    <name type="scientific">Pseudomonas laurentiana</name>
    <dbReference type="NCBI Taxonomy" id="2364649"/>
    <lineage>
        <taxon>Bacteria</taxon>
        <taxon>Pseudomonadati</taxon>
        <taxon>Pseudomonadota</taxon>
        <taxon>Gammaproteobacteria</taxon>
        <taxon>Pseudomonadales</taxon>
        <taxon>Pseudomonadaceae</taxon>
        <taxon>Pseudomonas</taxon>
    </lineage>
</organism>
<comment type="caution">
    <text evidence="2">The sequence shown here is derived from an EMBL/GenBank/DDBJ whole genome shotgun (WGS) entry which is preliminary data.</text>
</comment>
<dbReference type="AlphaFoldDB" id="A0A6I5RN66"/>